<dbReference type="Gene3D" id="3.40.50.10640">
    <property type="entry name" value="SSO1389-like"/>
    <property type="match status" value="1"/>
</dbReference>
<dbReference type="PANTHER" id="PTHR37169">
    <property type="entry name" value="CRISPR SYSTEM ENDORIBONUCLEASE CSX1-RELATED"/>
    <property type="match status" value="1"/>
</dbReference>
<dbReference type="NCBIfam" id="TIGR01897">
    <property type="entry name" value="cas_MJ1666"/>
    <property type="match status" value="1"/>
</dbReference>
<evidence type="ECO:0000259" key="1">
    <source>
        <dbReference type="Pfam" id="PF22230"/>
    </source>
</evidence>
<comment type="caution">
    <text evidence="2">The sequence shown here is derived from an EMBL/GenBank/DDBJ whole genome shotgun (WGS) entry which is preliminary data.</text>
</comment>
<sequence>MRSIFIATWGNPFIWSPVEYRYEGRSVENRSSLPLLLECVDPKPDQVLVIILDTVAKEPISSYNNLLDHICSLYSDFINERIGVDLKKSNLSILVAPGVGRFKIDGNVFIRFDGNLSDFYAYILFRLSKIFLDCDDEVVVHLDLSHGINFMPSLTLAAIRELLSALSLTSNVRLKIYNSEPYVNREVTRSLTIHLVEDREITPILDIKPLGVKGECMLLKARMKNLNSKKQALLKSMRLSREELNEINAFISSIFNGLPLALYSFYPEDLNEKLNYAVKLWMDMINIIREGGEISVV</sequence>
<dbReference type="PANTHER" id="PTHR37169:SF1">
    <property type="entry name" value="CRISPR SYSTEM ENDORIBONUCLEASE CSX1"/>
    <property type="match status" value="1"/>
</dbReference>
<keyword evidence="3" id="KW-1185">Reference proteome</keyword>
<dbReference type="SUPFAM" id="SSF160980">
    <property type="entry name" value="SSO1389-like"/>
    <property type="match status" value="1"/>
</dbReference>
<dbReference type="Pfam" id="PF22230">
    <property type="entry name" value="Csx1_CARF"/>
    <property type="match status" value="1"/>
</dbReference>
<evidence type="ECO:0000313" key="3">
    <source>
        <dbReference type="Proteomes" id="UP000277582"/>
    </source>
</evidence>
<dbReference type="InterPro" id="IPR013383">
    <property type="entry name" value="CRISPR-assoc_prot_DxTHG_CS"/>
</dbReference>
<name>A0A429GUC0_9CREN</name>
<organism evidence="2 3">
    <name type="scientific">Candidatus Methanodesulfokora washburnensis</name>
    <dbReference type="NCBI Taxonomy" id="2478471"/>
    <lineage>
        <taxon>Archaea</taxon>
        <taxon>Thermoproteota</taxon>
        <taxon>Candidatus Korarchaeia</taxon>
        <taxon>Candidatus Korarchaeia incertae sedis</taxon>
        <taxon>Candidatus Methanodesulfokora</taxon>
    </lineage>
</organism>
<dbReference type="EMBL" id="RCOS01000033">
    <property type="protein sequence ID" value="RSN77464.1"/>
    <property type="molecule type" value="Genomic_DNA"/>
</dbReference>
<proteinExistence type="predicted"/>
<dbReference type="NCBIfam" id="TIGR02549">
    <property type="entry name" value="CRISPR_DxTHG"/>
    <property type="match status" value="1"/>
</dbReference>
<accession>A0A429GUC0</accession>
<dbReference type="Proteomes" id="UP000277582">
    <property type="component" value="Unassembled WGS sequence"/>
</dbReference>
<dbReference type="InterPro" id="IPR010171">
    <property type="entry name" value="CRISPR_Csx1"/>
</dbReference>
<reference evidence="2 3" key="1">
    <citation type="submission" date="2018-10" db="EMBL/GenBank/DDBJ databases">
        <title>Co-occurring genomic capacity for anaerobic methane metabolism and dissimilatory sulfite reduction discovered in the Korarchaeota.</title>
        <authorList>
            <person name="Mckay L.J."/>
            <person name="Dlakic M."/>
            <person name="Fields M.W."/>
            <person name="Delmont T.O."/>
            <person name="Eren A.M."/>
            <person name="Jay Z.J."/>
            <person name="Klingelsmith K.B."/>
            <person name="Rusch D.B."/>
            <person name="Inskeep W.P."/>
        </authorList>
    </citation>
    <scope>NUCLEOTIDE SEQUENCE [LARGE SCALE GENOMIC DNA]</scope>
    <source>
        <strain evidence="2 3">MDKW</strain>
    </source>
</reference>
<evidence type="ECO:0000313" key="2">
    <source>
        <dbReference type="EMBL" id="RSN77464.1"/>
    </source>
</evidence>
<dbReference type="OrthoDB" id="102285at2157"/>
<protein>
    <submittedName>
        <fullName evidence="2">TIGR01897 family CRISPR-associated protein</fullName>
    </submittedName>
</protein>
<dbReference type="InterPro" id="IPR053857">
    <property type="entry name" value="Csx1_CARF"/>
</dbReference>
<dbReference type="AlphaFoldDB" id="A0A429GUC0"/>
<dbReference type="RefSeq" id="WP_125670506.1">
    <property type="nucleotide sequence ID" value="NZ_RCOS01000033.1"/>
</dbReference>
<feature type="non-terminal residue" evidence="2">
    <location>
        <position position="297"/>
    </location>
</feature>
<feature type="domain" description="CRISPR system endoribonuclease Csx1 CARF" evidence="1">
    <location>
        <begin position="4"/>
        <end position="181"/>
    </location>
</feature>
<gene>
    <name evidence="2" type="ORF">D6D85_02610</name>
</gene>
<dbReference type="InterPro" id="IPR052875">
    <property type="entry name" value="CRISPR_assoc_ribonuclease"/>
</dbReference>